<evidence type="ECO:0000313" key="10">
    <source>
        <dbReference type="EMBL" id="GFG82473.1"/>
    </source>
</evidence>
<feature type="transmembrane region" description="Helical" evidence="8">
    <location>
        <begin position="230"/>
        <end position="250"/>
    </location>
</feature>
<comment type="subcellular location">
    <subcellularLocation>
        <location evidence="1">Cell membrane</location>
        <topology evidence="1">Multi-pass membrane protein</topology>
    </subcellularLocation>
</comment>
<feature type="transmembrane region" description="Helical" evidence="8">
    <location>
        <begin position="356"/>
        <end position="376"/>
    </location>
</feature>
<evidence type="ECO:0000256" key="7">
    <source>
        <dbReference type="SAM" id="MobiDB-lite"/>
    </source>
</evidence>
<evidence type="ECO:0000256" key="4">
    <source>
        <dbReference type="ARBA" id="ARBA00022692"/>
    </source>
</evidence>
<feature type="transmembrane region" description="Helical" evidence="8">
    <location>
        <begin position="382"/>
        <end position="401"/>
    </location>
</feature>
<feature type="transmembrane region" description="Helical" evidence="8">
    <location>
        <begin position="66"/>
        <end position="88"/>
    </location>
</feature>
<accession>A0ABQ1CEC6</accession>
<name>A0ABQ1CEC6_9MYCO</name>
<dbReference type="PANTHER" id="PTHR23517:SF13">
    <property type="entry name" value="MAJOR FACILITATOR SUPERFAMILY MFS_1"/>
    <property type="match status" value="1"/>
</dbReference>
<evidence type="ECO:0000256" key="8">
    <source>
        <dbReference type="SAM" id="Phobius"/>
    </source>
</evidence>
<dbReference type="PANTHER" id="PTHR23517">
    <property type="entry name" value="RESISTANCE PROTEIN MDTM, PUTATIVE-RELATED-RELATED"/>
    <property type="match status" value="1"/>
</dbReference>
<evidence type="ECO:0000256" key="3">
    <source>
        <dbReference type="ARBA" id="ARBA00022475"/>
    </source>
</evidence>
<evidence type="ECO:0000256" key="6">
    <source>
        <dbReference type="ARBA" id="ARBA00023136"/>
    </source>
</evidence>
<evidence type="ECO:0000256" key="2">
    <source>
        <dbReference type="ARBA" id="ARBA00022448"/>
    </source>
</evidence>
<reference evidence="10 11" key="1">
    <citation type="journal article" date="2019" name="Emerg. Microbes Infect.">
        <title>Comprehensive subspecies identification of 175 nontuberculous mycobacteria species based on 7547 genomic profiles.</title>
        <authorList>
            <person name="Matsumoto Y."/>
            <person name="Kinjo T."/>
            <person name="Motooka D."/>
            <person name="Nabeya D."/>
            <person name="Jung N."/>
            <person name="Uechi K."/>
            <person name="Horii T."/>
            <person name="Iida T."/>
            <person name="Fujita J."/>
            <person name="Nakamura S."/>
        </authorList>
    </citation>
    <scope>NUCLEOTIDE SEQUENCE [LARGE SCALE GENOMIC DNA]</scope>
    <source>
        <strain evidence="10 11">JCM 18565</strain>
    </source>
</reference>
<dbReference type="InterPro" id="IPR036259">
    <property type="entry name" value="MFS_trans_sf"/>
</dbReference>
<dbReference type="InterPro" id="IPR050171">
    <property type="entry name" value="MFS_Transporters"/>
</dbReference>
<feature type="transmembrane region" description="Helical" evidence="8">
    <location>
        <begin position="154"/>
        <end position="177"/>
    </location>
</feature>
<feature type="transmembrane region" description="Helical" evidence="8">
    <location>
        <begin position="34"/>
        <end position="54"/>
    </location>
</feature>
<keyword evidence="11" id="KW-1185">Reference proteome</keyword>
<feature type="transmembrane region" description="Helical" evidence="8">
    <location>
        <begin position="130"/>
        <end position="148"/>
    </location>
</feature>
<evidence type="ECO:0000256" key="5">
    <source>
        <dbReference type="ARBA" id="ARBA00022989"/>
    </source>
</evidence>
<feature type="transmembrane region" description="Helical" evidence="8">
    <location>
        <begin position="100"/>
        <end position="118"/>
    </location>
</feature>
<feature type="region of interest" description="Disordered" evidence="7">
    <location>
        <begin position="1"/>
        <end position="25"/>
    </location>
</feature>
<keyword evidence="6 8" id="KW-0472">Membrane</keyword>
<organism evidence="10 11">
    <name type="scientific">Mycobacterium paragordonae</name>
    <dbReference type="NCBI Taxonomy" id="1389713"/>
    <lineage>
        <taxon>Bacteria</taxon>
        <taxon>Bacillati</taxon>
        <taxon>Actinomycetota</taxon>
        <taxon>Actinomycetes</taxon>
        <taxon>Mycobacteriales</taxon>
        <taxon>Mycobacteriaceae</taxon>
        <taxon>Mycobacterium</taxon>
    </lineage>
</organism>
<dbReference type="PROSITE" id="PS50850">
    <property type="entry name" value="MFS"/>
    <property type="match status" value="1"/>
</dbReference>
<evidence type="ECO:0000313" key="11">
    <source>
        <dbReference type="Proteomes" id="UP000465240"/>
    </source>
</evidence>
<keyword evidence="4 8" id="KW-0812">Transmembrane</keyword>
<keyword evidence="2" id="KW-0813">Transport</keyword>
<feature type="transmembrane region" description="Helical" evidence="8">
    <location>
        <begin position="294"/>
        <end position="311"/>
    </location>
</feature>
<proteinExistence type="predicted"/>
<evidence type="ECO:0000259" key="9">
    <source>
        <dbReference type="PROSITE" id="PS50850"/>
    </source>
</evidence>
<evidence type="ECO:0000256" key="1">
    <source>
        <dbReference type="ARBA" id="ARBA00004651"/>
    </source>
</evidence>
<dbReference type="Proteomes" id="UP000465240">
    <property type="component" value="Unassembled WGS sequence"/>
</dbReference>
<dbReference type="Pfam" id="PF07690">
    <property type="entry name" value="MFS_1"/>
    <property type="match status" value="1"/>
</dbReference>
<protein>
    <submittedName>
        <fullName evidence="10">Permease</fullName>
    </submittedName>
</protein>
<keyword evidence="5 8" id="KW-1133">Transmembrane helix</keyword>
<sequence>MSVMRPNGATALAYQQPAPTTDKPGRVVPGRSGVLFAGVLAVLLAMGWAANHFAALIPAISDRQHLTVAALDTMFGIYALGLLPGLLLGGRASDAFGRPSVALTGSGTALAGTFIMFLSQQSEALLAGRLIVGFGVGLAVSSCTAWASDLKGPAGAALAGTVLIAGFALGPFASGLIASFGQAGIPASFGIAAALIAVAMIGAGVGLRGTPSTAPAPEQTEAAGGSTRRALSWAMPLAPWVFISATLAFVTIPTRVHTGLAAPLAAGTAALITNGASGVSQVVARARNWGPQTGTVGALLATVGYVVIAATPTDIPLGLGLAVVVLLGCASGLCLREGLIDLEAAAPQRIRGTLTGVFYSVTYLGFALPLLLTMLGPGRESTMIFVSLAGLAAAAAIGRAVRLRGDAHRQQSLPA</sequence>
<feature type="transmembrane region" description="Helical" evidence="8">
    <location>
        <begin position="317"/>
        <end position="335"/>
    </location>
</feature>
<dbReference type="EMBL" id="BLKX01000001">
    <property type="protein sequence ID" value="GFG82473.1"/>
    <property type="molecule type" value="Genomic_DNA"/>
</dbReference>
<feature type="domain" description="Major facilitator superfamily (MFS) profile" evidence="9">
    <location>
        <begin position="33"/>
        <end position="407"/>
    </location>
</feature>
<dbReference type="SUPFAM" id="SSF103473">
    <property type="entry name" value="MFS general substrate transporter"/>
    <property type="match status" value="1"/>
</dbReference>
<dbReference type="InterPro" id="IPR011701">
    <property type="entry name" value="MFS"/>
</dbReference>
<dbReference type="InterPro" id="IPR020846">
    <property type="entry name" value="MFS_dom"/>
</dbReference>
<feature type="transmembrane region" description="Helical" evidence="8">
    <location>
        <begin position="189"/>
        <end position="210"/>
    </location>
</feature>
<dbReference type="Gene3D" id="1.20.1250.20">
    <property type="entry name" value="MFS general substrate transporter like domains"/>
    <property type="match status" value="1"/>
</dbReference>
<comment type="caution">
    <text evidence="10">The sequence shown here is derived from an EMBL/GenBank/DDBJ whole genome shotgun (WGS) entry which is preliminary data.</text>
</comment>
<keyword evidence="3" id="KW-1003">Cell membrane</keyword>
<gene>
    <name evidence="10" type="ORF">MPRG_57490</name>
</gene>